<dbReference type="PANTHER" id="PTHR33347">
    <property type="entry name" value="OSJNBA0091C07.3 PROTEIN"/>
    <property type="match status" value="1"/>
</dbReference>
<accession>A0ABD1VZI8</accession>
<reference evidence="9" key="1">
    <citation type="submission" date="2024-07" db="EMBL/GenBank/DDBJ databases">
        <title>Two chromosome-level genome assemblies of Korean endemic species Abeliophyllum distichum and Forsythia ovata (Oleaceae).</title>
        <authorList>
            <person name="Jang H."/>
        </authorList>
    </citation>
    <scope>NUCLEOTIDE SEQUENCE [LARGE SCALE GENOMIC DNA]</scope>
</reference>
<feature type="region of interest" description="Disordered" evidence="7">
    <location>
        <begin position="1"/>
        <end position="133"/>
    </location>
</feature>
<dbReference type="GO" id="GO:0009691">
    <property type="term" value="P:cytokinin biosynthetic process"/>
    <property type="evidence" value="ECO:0007669"/>
    <property type="project" value="UniProtKB-KW"/>
</dbReference>
<evidence type="ECO:0000256" key="3">
    <source>
        <dbReference type="ARBA" id="ARBA00022712"/>
    </source>
</evidence>
<evidence type="ECO:0000256" key="7">
    <source>
        <dbReference type="SAM" id="MobiDB-lite"/>
    </source>
</evidence>
<evidence type="ECO:0000256" key="1">
    <source>
        <dbReference type="ARBA" id="ARBA00004496"/>
    </source>
</evidence>
<feature type="compositionally biased region" description="Acidic residues" evidence="7">
    <location>
        <begin position="31"/>
        <end position="44"/>
    </location>
</feature>
<evidence type="ECO:0000313" key="9">
    <source>
        <dbReference type="Proteomes" id="UP001604336"/>
    </source>
</evidence>
<organism evidence="8 9">
    <name type="scientific">Abeliophyllum distichum</name>
    <dbReference type="NCBI Taxonomy" id="126358"/>
    <lineage>
        <taxon>Eukaryota</taxon>
        <taxon>Viridiplantae</taxon>
        <taxon>Streptophyta</taxon>
        <taxon>Embryophyta</taxon>
        <taxon>Tracheophyta</taxon>
        <taxon>Spermatophyta</taxon>
        <taxon>Magnoliopsida</taxon>
        <taxon>eudicotyledons</taxon>
        <taxon>Gunneridae</taxon>
        <taxon>Pentapetalae</taxon>
        <taxon>asterids</taxon>
        <taxon>lamiids</taxon>
        <taxon>Lamiales</taxon>
        <taxon>Oleaceae</taxon>
        <taxon>Forsythieae</taxon>
        <taxon>Abeliophyllum</taxon>
    </lineage>
</organism>
<name>A0ABD1VZI8_9LAMI</name>
<comment type="caution">
    <text evidence="8">The sequence shown here is derived from an EMBL/GenBank/DDBJ whole genome shotgun (WGS) entry which is preliminary data.</text>
</comment>
<gene>
    <name evidence="8" type="ORF">Adt_03764</name>
</gene>
<comment type="similarity">
    <text evidence="6">Belongs to the SOFL plant protein family.</text>
</comment>
<dbReference type="AlphaFoldDB" id="A0ABD1VZI8"/>
<keyword evidence="5" id="KW-0539">Nucleus</keyword>
<evidence type="ECO:0000313" key="8">
    <source>
        <dbReference type="EMBL" id="KAL2542786.1"/>
    </source>
</evidence>
<evidence type="ECO:0000256" key="2">
    <source>
        <dbReference type="ARBA" id="ARBA00022490"/>
    </source>
</evidence>
<keyword evidence="3" id="KW-0203">Cytokinin biosynthesis</keyword>
<keyword evidence="2" id="KW-0963">Cytoplasm</keyword>
<sequence>MDSSKIVEGNEECSSNESGWTTYIASPVNEHEDDVNDEEEDEEGTFDRKAGARDSEDGENDDSMASDASSGPSLQEWSSGKFGGSHAENKDHRRWFGKKHHPQEVKKQHDEEIKAAKNKPGQKANSAGRSKKK</sequence>
<comment type="subcellular location">
    <subcellularLocation>
        <location evidence="1">Cytoplasm</location>
    </subcellularLocation>
</comment>
<evidence type="ECO:0000256" key="5">
    <source>
        <dbReference type="ARBA" id="ARBA00023242"/>
    </source>
</evidence>
<feature type="compositionally biased region" description="Basic and acidic residues" evidence="7">
    <location>
        <begin position="102"/>
        <end position="115"/>
    </location>
</feature>
<dbReference type="Proteomes" id="UP001604336">
    <property type="component" value="Unassembled WGS sequence"/>
</dbReference>
<feature type="compositionally biased region" description="Basic and acidic residues" evidence="7">
    <location>
        <begin position="45"/>
        <end position="55"/>
    </location>
</feature>
<evidence type="ECO:0000256" key="4">
    <source>
        <dbReference type="ARBA" id="ARBA00022864"/>
    </source>
</evidence>
<feature type="compositionally biased region" description="Basic residues" evidence="7">
    <location>
        <begin position="92"/>
        <end position="101"/>
    </location>
</feature>
<dbReference type="EMBL" id="JBFOLK010000001">
    <property type="protein sequence ID" value="KAL2542786.1"/>
    <property type="molecule type" value="Genomic_DNA"/>
</dbReference>
<feature type="compositionally biased region" description="Polar residues" evidence="7">
    <location>
        <begin position="66"/>
        <end position="78"/>
    </location>
</feature>
<dbReference type="InterPro" id="IPR044670">
    <property type="entry name" value="SOFL"/>
</dbReference>
<protein>
    <submittedName>
        <fullName evidence="8">Topoisomerase 1-associated factor 1-like</fullName>
    </submittedName>
</protein>
<evidence type="ECO:0000256" key="6">
    <source>
        <dbReference type="ARBA" id="ARBA00024199"/>
    </source>
</evidence>
<dbReference type="GO" id="GO:0009736">
    <property type="term" value="P:cytokinin-activated signaling pathway"/>
    <property type="evidence" value="ECO:0007669"/>
    <property type="project" value="UniProtKB-KW"/>
</dbReference>
<dbReference type="GO" id="GO:0005737">
    <property type="term" value="C:cytoplasm"/>
    <property type="evidence" value="ECO:0007669"/>
    <property type="project" value="UniProtKB-SubCell"/>
</dbReference>
<keyword evidence="9" id="KW-1185">Reference proteome</keyword>
<proteinExistence type="inferred from homology"/>
<dbReference type="PANTHER" id="PTHR33347:SF31">
    <property type="entry name" value="PROTEIN SOB FIVE-LIKE 1"/>
    <property type="match status" value="1"/>
</dbReference>
<keyword evidence="4" id="KW-0932">Cytokinin signaling pathway</keyword>
<feature type="compositionally biased region" description="Polar residues" evidence="7">
    <location>
        <begin position="123"/>
        <end position="133"/>
    </location>
</feature>